<dbReference type="EMBL" id="MU251545">
    <property type="protein sequence ID" value="KAG9232506.1"/>
    <property type="molecule type" value="Genomic_DNA"/>
</dbReference>
<dbReference type="GO" id="GO:0004519">
    <property type="term" value="F:endonuclease activity"/>
    <property type="evidence" value="ECO:0007669"/>
    <property type="project" value="UniProtKB-KW"/>
</dbReference>
<feature type="chain" id="PRO_5040133231" evidence="2">
    <location>
        <begin position="22"/>
        <end position="610"/>
    </location>
</feature>
<dbReference type="Gene3D" id="3.60.10.10">
    <property type="entry name" value="Endonuclease/exonuclease/phosphatase"/>
    <property type="match status" value="1"/>
</dbReference>
<proteinExistence type="predicted"/>
<keyword evidence="3" id="KW-0540">Nuclease</keyword>
<dbReference type="Proteomes" id="UP000824998">
    <property type="component" value="Unassembled WGS sequence"/>
</dbReference>
<organism evidence="3 4">
    <name type="scientific">Amylocarpus encephaloides</name>
    <dbReference type="NCBI Taxonomy" id="45428"/>
    <lineage>
        <taxon>Eukaryota</taxon>
        <taxon>Fungi</taxon>
        <taxon>Dikarya</taxon>
        <taxon>Ascomycota</taxon>
        <taxon>Pezizomycotina</taxon>
        <taxon>Leotiomycetes</taxon>
        <taxon>Helotiales</taxon>
        <taxon>Helotiales incertae sedis</taxon>
        <taxon>Amylocarpus</taxon>
    </lineage>
</organism>
<dbReference type="OrthoDB" id="47488at2759"/>
<evidence type="ECO:0000256" key="1">
    <source>
        <dbReference type="SAM" id="MobiDB-lite"/>
    </source>
</evidence>
<dbReference type="PANTHER" id="PTHR42834:SF1">
    <property type="entry name" value="ENDONUCLEASE_EXONUCLEASE_PHOSPHATASE FAMILY PROTEIN (AFU_ORTHOLOGUE AFUA_3G09210)"/>
    <property type="match status" value="1"/>
</dbReference>
<comment type="caution">
    <text evidence="3">The sequence shown here is derived from an EMBL/GenBank/DDBJ whole genome shotgun (WGS) entry which is preliminary data.</text>
</comment>
<reference evidence="3" key="1">
    <citation type="journal article" date="2021" name="IMA Fungus">
        <title>Genomic characterization of three marine fungi, including Emericellopsis atlantica sp. nov. with signatures of a generalist lifestyle and marine biomass degradation.</title>
        <authorList>
            <person name="Hagestad O.C."/>
            <person name="Hou L."/>
            <person name="Andersen J.H."/>
            <person name="Hansen E.H."/>
            <person name="Altermark B."/>
            <person name="Li C."/>
            <person name="Kuhnert E."/>
            <person name="Cox R.J."/>
            <person name="Crous P.W."/>
            <person name="Spatafora J.W."/>
            <person name="Lail K."/>
            <person name="Amirebrahimi M."/>
            <person name="Lipzen A."/>
            <person name="Pangilinan J."/>
            <person name="Andreopoulos W."/>
            <person name="Hayes R.D."/>
            <person name="Ng V."/>
            <person name="Grigoriev I.V."/>
            <person name="Jackson S.A."/>
            <person name="Sutton T.D.S."/>
            <person name="Dobson A.D.W."/>
            <person name="Rama T."/>
        </authorList>
    </citation>
    <scope>NUCLEOTIDE SEQUENCE</scope>
    <source>
        <strain evidence="3">TRa018bII</strain>
    </source>
</reference>
<evidence type="ECO:0000313" key="3">
    <source>
        <dbReference type="EMBL" id="KAG9232506.1"/>
    </source>
</evidence>
<accession>A0A9P7YF52</accession>
<dbReference type="PANTHER" id="PTHR42834">
    <property type="entry name" value="ENDONUCLEASE/EXONUCLEASE/PHOSPHATASE FAMILY PROTEIN (AFU_ORTHOLOGUE AFUA_3G09210)"/>
    <property type="match status" value="1"/>
</dbReference>
<dbReference type="InterPro" id="IPR036691">
    <property type="entry name" value="Endo/exonu/phosph_ase_sf"/>
</dbReference>
<keyword evidence="3" id="KW-0255">Endonuclease</keyword>
<dbReference type="CDD" id="cd04486">
    <property type="entry name" value="YhcR_OBF_like"/>
    <property type="match status" value="1"/>
</dbReference>
<dbReference type="SUPFAM" id="SSF56219">
    <property type="entry name" value="DNase I-like"/>
    <property type="match status" value="1"/>
</dbReference>
<gene>
    <name evidence="3" type="ORF">BJ875DRAFT_466616</name>
</gene>
<protein>
    <submittedName>
        <fullName evidence="3">Endonuclease/exonuclease/phosphatase family protein</fullName>
    </submittedName>
</protein>
<feature type="region of interest" description="Disordered" evidence="1">
    <location>
        <begin position="216"/>
        <end position="241"/>
    </location>
</feature>
<dbReference type="AlphaFoldDB" id="A0A9P7YF52"/>
<keyword evidence="4" id="KW-1185">Reference proteome</keyword>
<name>A0A9P7YF52_9HELO</name>
<keyword evidence="3" id="KW-0378">Hydrolase</keyword>
<evidence type="ECO:0000313" key="4">
    <source>
        <dbReference type="Proteomes" id="UP000824998"/>
    </source>
</evidence>
<keyword evidence="2" id="KW-0732">Signal</keyword>
<evidence type="ECO:0000256" key="2">
    <source>
        <dbReference type="SAM" id="SignalP"/>
    </source>
</evidence>
<feature type="signal peptide" evidence="2">
    <location>
        <begin position="1"/>
        <end position="21"/>
    </location>
</feature>
<sequence>MRTSNVFSALYATLRFSLTSALTISQINGHKYLSPYNGQDVTAVKGLVTAKGPSGFWIRSTTLDLDYRSSNSIYVFGSGALKNVTVGDIITLDGTVSEYRSSAAYVYLTEIISPKNIALVSSGNKITPIVIGEWLLKWPPTEQFSSLDNWDVFSLPNNRSQLSVANPSLQPLIYGMDFWESMSGELVTVKKPKAVAKPNSFRDTWVTGSWRVSGRNKRGGLTSTNRDSNPEAILIGDPLDGTDNPKDTKLGDVLEQVTGVVTQAFGYYRILPTTALKVTGSASPETPPVTSFVPSGDCSKLTVGSYNVENLTPKSTYLPSIAKHIVEYLKSPNLMFLQEIQDNNGATNNGVVDSNLTLSTLVESIRNQSGVSYAFTSINPVNNQDGGQPGGNIRVAYLYNPSVLRLRKLNPGSSTDANEVLPGPELKFNPGRIDPLNTAAWTASRKPLAAAWETLDGKNKFFTVNVHFGSKGGSSSIEGDARPPVNGGIEDRMVQANVTASFISQILAQDRNARIISSGDFNEFAFVSPMETFKKVSKLQDLDEVTGILPVERYSYLFDMNCQELDHMFVSRALAKSAEFEHVHVNTWATSAGQISDHDPSVARFNVCEK</sequence>